<accession>A0A7C9HPF1</accession>
<dbReference type="PANTHER" id="PTHR30408:SF12">
    <property type="entry name" value="TYPE I RESTRICTION ENZYME MJAVIII SPECIFICITY SUBUNIT"/>
    <property type="match status" value="1"/>
</dbReference>
<comment type="similarity">
    <text evidence="1">Belongs to the type-I restriction system S methylase family.</text>
</comment>
<gene>
    <name evidence="6" type="ORF">GO986_00800</name>
</gene>
<proteinExistence type="inferred from homology"/>
<reference evidence="6 7" key="1">
    <citation type="submission" date="2019-12" db="EMBL/GenBank/DDBJ databases">
        <title>Deinococcus sp. HMF7620 Genome sequencing and assembly.</title>
        <authorList>
            <person name="Kang H."/>
            <person name="Kim H."/>
            <person name="Joh K."/>
        </authorList>
    </citation>
    <scope>NUCLEOTIDE SEQUENCE [LARGE SCALE GENOMIC DNA]</scope>
    <source>
        <strain evidence="6 7">HMF7620</strain>
    </source>
</reference>
<dbReference type="Pfam" id="PF01420">
    <property type="entry name" value="Methylase_S"/>
    <property type="match status" value="1"/>
</dbReference>
<sequence length="689" mass="76421">MPGERTRQPVREIVTRSFSGPSPDCEEIPVKGGQKWAVLKTTAITWTGWNQYANKILPAWFPVNQDLQVRTGDILITKAGPRERTGVIAYANDVSVNIVPSGKMLCLRINPAKAEARYVYRAMALPEARQYLNDRTTGMAESQVNFANEVVLDLPLELPPLPEQRRIADILDTLDRTIEGTQRIIVKLQAARQGLLHDLLTRGVDERGHLRDPEKTPELFKDTVLGRVPRDWEVVRVADVLAQPPRNGYSPSEVPSYNGTLMLGLGCLTPHGFSPRQLKNAPEQDSRLSAYFLQDGDLLLSRANTRQLVAAVGIYRDVGVPCIYPDLMMRLVPLSIVSAQFLELLLRLPKVRRQMIANAQGTSESMVKISSAIVREVRVPLPSRAEQMSIESVLGANDDKLRVEQAQLAKLLTLKRGLMEDLLTGRKRVSVGESEPAKQAETEPLANISFESPRTPAFDPVVNFRASAGVDPAAQTDWVAQAREIAARQQVAAYSREALDRAVADLAELSRTLDGILQVPDVLKAAGVRFVLLKHPKGSKTSGAAFWLDAGAKSPTQPVVALSMRYPHIDVFWFNLFHELGHIWHNHAAVMGEELVTYSDPAPAEQEAHAYAREALIPDAIWQPYLHTGNHTMRGILAFARTVGRHHATVAGRLGNDLKDFPRFNSRDHRPTVPTDLFDRLLLRLGGSL</sequence>
<dbReference type="InterPro" id="IPR052021">
    <property type="entry name" value="Type-I_RS_S_subunit"/>
</dbReference>
<dbReference type="Gene3D" id="3.90.220.20">
    <property type="entry name" value="DNA methylase specificity domains"/>
    <property type="match status" value="2"/>
</dbReference>
<keyword evidence="7" id="KW-1185">Reference proteome</keyword>
<dbReference type="GO" id="GO:0003677">
    <property type="term" value="F:DNA binding"/>
    <property type="evidence" value="ECO:0007669"/>
    <property type="project" value="UniProtKB-KW"/>
</dbReference>
<comment type="caution">
    <text evidence="6">The sequence shown here is derived from an EMBL/GenBank/DDBJ whole genome shotgun (WGS) entry which is preliminary data.</text>
</comment>
<evidence type="ECO:0000313" key="6">
    <source>
        <dbReference type="EMBL" id="MVN85309.1"/>
    </source>
</evidence>
<feature type="region of interest" description="Disordered" evidence="4">
    <location>
        <begin position="430"/>
        <end position="450"/>
    </location>
</feature>
<name>A0A7C9HPF1_9DEIO</name>
<dbReference type="GO" id="GO:0009307">
    <property type="term" value="P:DNA restriction-modification system"/>
    <property type="evidence" value="ECO:0007669"/>
    <property type="project" value="UniProtKB-KW"/>
</dbReference>
<evidence type="ECO:0000313" key="7">
    <source>
        <dbReference type="Proteomes" id="UP000483286"/>
    </source>
</evidence>
<dbReference type="PANTHER" id="PTHR30408">
    <property type="entry name" value="TYPE-1 RESTRICTION ENZYME ECOKI SPECIFICITY PROTEIN"/>
    <property type="match status" value="1"/>
</dbReference>
<dbReference type="Gene3D" id="1.10.287.1120">
    <property type="entry name" value="Bipartite methylase S protein"/>
    <property type="match status" value="1"/>
</dbReference>
<keyword evidence="2" id="KW-0680">Restriction system</keyword>
<dbReference type="SUPFAM" id="SSF116734">
    <property type="entry name" value="DNA methylase specificity domain"/>
    <property type="match status" value="2"/>
</dbReference>
<dbReference type="Proteomes" id="UP000483286">
    <property type="component" value="Unassembled WGS sequence"/>
</dbReference>
<evidence type="ECO:0000256" key="2">
    <source>
        <dbReference type="ARBA" id="ARBA00022747"/>
    </source>
</evidence>
<keyword evidence="3" id="KW-0238">DNA-binding</keyword>
<dbReference type="AlphaFoldDB" id="A0A7C9HPF1"/>
<feature type="domain" description="Type I restriction modification DNA specificity" evidence="5">
    <location>
        <begin position="66"/>
        <end position="189"/>
    </location>
</feature>
<dbReference type="InterPro" id="IPR044946">
    <property type="entry name" value="Restrct_endonuc_typeI_TRD_sf"/>
</dbReference>
<evidence type="ECO:0000259" key="5">
    <source>
        <dbReference type="Pfam" id="PF01420"/>
    </source>
</evidence>
<protein>
    <submittedName>
        <fullName evidence="6">ImmA/IrrE family metallo-endopeptidase</fullName>
    </submittedName>
</protein>
<evidence type="ECO:0000256" key="1">
    <source>
        <dbReference type="ARBA" id="ARBA00010923"/>
    </source>
</evidence>
<evidence type="ECO:0000256" key="3">
    <source>
        <dbReference type="ARBA" id="ARBA00023125"/>
    </source>
</evidence>
<organism evidence="6 7">
    <name type="scientific">Deinococcus arboris</name>
    <dbReference type="NCBI Taxonomy" id="2682977"/>
    <lineage>
        <taxon>Bacteria</taxon>
        <taxon>Thermotogati</taxon>
        <taxon>Deinococcota</taxon>
        <taxon>Deinococci</taxon>
        <taxon>Deinococcales</taxon>
        <taxon>Deinococcaceae</taxon>
        <taxon>Deinococcus</taxon>
    </lineage>
</organism>
<evidence type="ECO:0000256" key="4">
    <source>
        <dbReference type="SAM" id="MobiDB-lite"/>
    </source>
</evidence>
<dbReference type="EMBL" id="WQLB01000001">
    <property type="protein sequence ID" value="MVN85309.1"/>
    <property type="molecule type" value="Genomic_DNA"/>
</dbReference>
<dbReference type="InterPro" id="IPR000055">
    <property type="entry name" value="Restrct_endonuc_typeI_TRD"/>
</dbReference>